<accession>A0A0A9BP09</accession>
<reference evidence="1" key="1">
    <citation type="submission" date="2014-09" db="EMBL/GenBank/DDBJ databases">
        <authorList>
            <person name="Magalhaes I.L.F."/>
            <person name="Oliveira U."/>
            <person name="Santos F.R."/>
            <person name="Vidigal T.H.D.A."/>
            <person name="Brescovit A.D."/>
            <person name="Santos A.J."/>
        </authorList>
    </citation>
    <scope>NUCLEOTIDE SEQUENCE</scope>
    <source>
        <tissue evidence="1">Shoot tissue taken approximately 20 cm above the soil surface</tissue>
    </source>
</reference>
<dbReference type="EMBL" id="GBRH01233982">
    <property type="protein sequence ID" value="JAD63913.1"/>
    <property type="molecule type" value="Transcribed_RNA"/>
</dbReference>
<protein>
    <submittedName>
        <fullName evidence="1">Uncharacterized protein</fullName>
    </submittedName>
</protein>
<reference evidence="1" key="2">
    <citation type="journal article" date="2015" name="Data Brief">
        <title>Shoot transcriptome of the giant reed, Arundo donax.</title>
        <authorList>
            <person name="Barrero R.A."/>
            <person name="Guerrero F.D."/>
            <person name="Moolhuijzen P."/>
            <person name="Goolsby J.A."/>
            <person name="Tidwell J."/>
            <person name="Bellgard S.E."/>
            <person name="Bellgard M.I."/>
        </authorList>
    </citation>
    <scope>NUCLEOTIDE SEQUENCE</scope>
    <source>
        <tissue evidence="1">Shoot tissue taken approximately 20 cm above the soil surface</tissue>
    </source>
</reference>
<organism evidence="1">
    <name type="scientific">Arundo donax</name>
    <name type="common">Giant reed</name>
    <name type="synonym">Donax arundinaceus</name>
    <dbReference type="NCBI Taxonomy" id="35708"/>
    <lineage>
        <taxon>Eukaryota</taxon>
        <taxon>Viridiplantae</taxon>
        <taxon>Streptophyta</taxon>
        <taxon>Embryophyta</taxon>
        <taxon>Tracheophyta</taxon>
        <taxon>Spermatophyta</taxon>
        <taxon>Magnoliopsida</taxon>
        <taxon>Liliopsida</taxon>
        <taxon>Poales</taxon>
        <taxon>Poaceae</taxon>
        <taxon>PACMAD clade</taxon>
        <taxon>Arundinoideae</taxon>
        <taxon>Arundineae</taxon>
        <taxon>Arundo</taxon>
    </lineage>
</organism>
<name>A0A0A9BP09_ARUDO</name>
<dbReference type="AlphaFoldDB" id="A0A0A9BP09"/>
<sequence length="23" mass="2657">MVLWLPCQHAVTFSNSNFPVLRP</sequence>
<proteinExistence type="predicted"/>
<evidence type="ECO:0000313" key="1">
    <source>
        <dbReference type="EMBL" id="JAD63913.1"/>
    </source>
</evidence>